<feature type="compositionally biased region" description="Basic and acidic residues" evidence="1">
    <location>
        <begin position="210"/>
        <end position="220"/>
    </location>
</feature>
<evidence type="ECO:0008006" key="5">
    <source>
        <dbReference type="Google" id="ProtNLM"/>
    </source>
</evidence>
<accession>A0ABN6XNC1</accession>
<feature type="compositionally biased region" description="Low complexity" evidence="1">
    <location>
        <begin position="222"/>
        <end position="232"/>
    </location>
</feature>
<dbReference type="Proteomes" id="UP001321498">
    <property type="component" value="Chromosome"/>
</dbReference>
<keyword evidence="2" id="KW-0812">Transmembrane</keyword>
<feature type="compositionally biased region" description="Basic residues" evidence="1">
    <location>
        <begin position="245"/>
        <end position="255"/>
    </location>
</feature>
<evidence type="ECO:0000313" key="3">
    <source>
        <dbReference type="EMBL" id="BDZ46477.1"/>
    </source>
</evidence>
<proteinExistence type="predicted"/>
<name>A0ABN6XNC1_9MICO</name>
<evidence type="ECO:0000256" key="2">
    <source>
        <dbReference type="SAM" id="Phobius"/>
    </source>
</evidence>
<keyword evidence="2" id="KW-1133">Transmembrane helix</keyword>
<gene>
    <name evidence="3" type="ORF">GCM10025866_23860</name>
</gene>
<evidence type="ECO:0000256" key="1">
    <source>
        <dbReference type="SAM" id="MobiDB-lite"/>
    </source>
</evidence>
<evidence type="ECO:0000313" key="4">
    <source>
        <dbReference type="Proteomes" id="UP001321498"/>
    </source>
</evidence>
<keyword evidence="2" id="KW-0472">Membrane</keyword>
<sequence>MQWWENLAGWLQTDDGRLVLLGGVVPFVAILVAGLLAAGIARRSVSRVLARRDREARGAVIGLLVDVARQASMWSSSSPSERTLIERSAAEADIALRLLPAPGALLAADWASYEIASLRRASAAFSLEFETPLATFRDRLLEWHRSPAGAQDVRARPLALAGRGSPPAGPGRRLDAWGRGDRGVAVRTARRCGGRSPEGFRPAAGNGEQRPARDERDHRRAAGPVVPVAAVAHRARRRAADGHRLPRRCRGRAGIRRGLTSPGFPSAVLLRAPASP</sequence>
<protein>
    <recommendedName>
        <fullName evidence="5">DUF4129 domain-containing protein</fullName>
    </recommendedName>
</protein>
<feature type="region of interest" description="Disordered" evidence="1">
    <location>
        <begin position="189"/>
        <end position="264"/>
    </location>
</feature>
<organism evidence="3 4">
    <name type="scientific">Naasia aerilata</name>
    <dbReference type="NCBI Taxonomy" id="1162966"/>
    <lineage>
        <taxon>Bacteria</taxon>
        <taxon>Bacillati</taxon>
        <taxon>Actinomycetota</taxon>
        <taxon>Actinomycetes</taxon>
        <taxon>Micrococcales</taxon>
        <taxon>Microbacteriaceae</taxon>
        <taxon>Naasia</taxon>
    </lineage>
</organism>
<feature type="transmembrane region" description="Helical" evidence="2">
    <location>
        <begin position="20"/>
        <end position="41"/>
    </location>
</feature>
<dbReference type="EMBL" id="AP027731">
    <property type="protein sequence ID" value="BDZ46477.1"/>
    <property type="molecule type" value="Genomic_DNA"/>
</dbReference>
<keyword evidence="4" id="KW-1185">Reference proteome</keyword>
<dbReference type="RefSeq" id="WP_286276532.1">
    <property type="nucleotide sequence ID" value="NZ_AP027731.1"/>
</dbReference>
<reference evidence="4" key="1">
    <citation type="journal article" date="2019" name="Int. J. Syst. Evol. Microbiol.">
        <title>The Global Catalogue of Microorganisms (GCM) 10K type strain sequencing project: providing services to taxonomists for standard genome sequencing and annotation.</title>
        <authorList>
            <consortium name="The Broad Institute Genomics Platform"/>
            <consortium name="The Broad Institute Genome Sequencing Center for Infectious Disease"/>
            <person name="Wu L."/>
            <person name="Ma J."/>
        </authorList>
    </citation>
    <scope>NUCLEOTIDE SEQUENCE [LARGE SCALE GENOMIC DNA]</scope>
    <source>
        <strain evidence="4">NBRC 108725</strain>
    </source>
</reference>